<dbReference type="EMBL" id="CM018052">
    <property type="protein sequence ID" value="KAA8515889.1"/>
    <property type="molecule type" value="Genomic_DNA"/>
</dbReference>
<organism evidence="1 2">
    <name type="scientific">Nyssa sinensis</name>
    <dbReference type="NCBI Taxonomy" id="561372"/>
    <lineage>
        <taxon>Eukaryota</taxon>
        <taxon>Viridiplantae</taxon>
        <taxon>Streptophyta</taxon>
        <taxon>Embryophyta</taxon>
        <taxon>Tracheophyta</taxon>
        <taxon>Spermatophyta</taxon>
        <taxon>Magnoliopsida</taxon>
        <taxon>eudicotyledons</taxon>
        <taxon>Gunneridae</taxon>
        <taxon>Pentapetalae</taxon>
        <taxon>asterids</taxon>
        <taxon>Cornales</taxon>
        <taxon>Nyssaceae</taxon>
        <taxon>Nyssa</taxon>
    </lineage>
</organism>
<proteinExistence type="predicted"/>
<dbReference type="OrthoDB" id="1096033at2759"/>
<evidence type="ECO:0000313" key="2">
    <source>
        <dbReference type="Proteomes" id="UP000325577"/>
    </source>
</evidence>
<evidence type="ECO:0000313" key="1">
    <source>
        <dbReference type="EMBL" id="KAA8515889.1"/>
    </source>
</evidence>
<keyword evidence="2" id="KW-1185">Reference proteome</keyword>
<gene>
    <name evidence="1" type="ORF">F0562_019068</name>
</gene>
<reference evidence="1 2" key="1">
    <citation type="submission" date="2019-09" db="EMBL/GenBank/DDBJ databases">
        <title>A chromosome-level genome assembly of the Chinese tupelo Nyssa sinensis.</title>
        <authorList>
            <person name="Yang X."/>
            <person name="Kang M."/>
            <person name="Yang Y."/>
            <person name="Xiong H."/>
            <person name="Wang M."/>
            <person name="Zhang Z."/>
            <person name="Wang Z."/>
            <person name="Wu H."/>
            <person name="Ma T."/>
            <person name="Liu J."/>
            <person name="Xi Z."/>
        </authorList>
    </citation>
    <scope>NUCLEOTIDE SEQUENCE [LARGE SCALE GENOMIC DNA]</scope>
    <source>
        <strain evidence="1">J267</strain>
        <tissue evidence="1">Leaf</tissue>
    </source>
</reference>
<dbReference type="AlphaFoldDB" id="A0A5J4ZD91"/>
<protein>
    <submittedName>
        <fullName evidence="1">Uncharacterized protein</fullName>
    </submittedName>
</protein>
<dbReference type="Proteomes" id="UP000325577">
    <property type="component" value="Linkage Group LG9"/>
</dbReference>
<sequence length="154" mass="17154">MGSILKSVAAKSAILELVADVVNRLCNHTLKTLGSDELQLIEKHTADAVAVGFNLEWLQQRVNKVVAASKYKVRLMELDELDQQIYAARKSLMEMELRHTVWMEEVADIKDEIEGKGFGGSSLGLVRSIPLSEMARVIEGFWACSVSVDDVFMQ</sequence>
<name>A0A5J4ZD91_9ASTE</name>
<accession>A0A5J4ZD91</accession>